<dbReference type="PANTHER" id="PTHR30027:SF3">
    <property type="entry name" value="16S RRNA (URACIL(1498)-N(3))-METHYLTRANSFERASE"/>
    <property type="match status" value="1"/>
</dbReference>
<evidence type="ECO:0000259" key="12">
    <source>
        <dbReference type="Pfam" id="PF20260"/>
    </source>
</evidence>
<evidence type="ECO:0000256" key="4">
    <source>
        <dbReference type="ARBA" id="ARBA00022490"/>
    </source>
</evidence>
<keyword evidence="4" id="KW-0963">Cytoplasm</keyword>
<dbReference type="InterPro" id="IPR015947">
    <property type="entry name" value="PUA-like_sf"/>
</dbReference>
<evidence type="ECO:0000256" key="5">
    <source>
        <dbReference type="ARBA" id="ARBA00022552"/>
    </source>
</evidence>
<keyword evidence="7" id="KW-0808">Transferase</keyword>
<dbReference type="GO" id="GO:0070042">
    <property type="term" value="F:rRNA (uridine-N3-)-methyltransferase activity"/>
    <property type="evidence" value="ECO:0007669"/>
    <property type="project" value="TreeGrafter"/>
</dbReference>
<evidence type="ECO:0000313" key="13">
    <source>
        <dbReference type="EMBL" id="SVA01652.1"/>
    </source>
</evidence>
<name>A0A381SC35_9ZZZZ</name>
<dbReference type="PANTHER" id="PTHR30027">
    <property type="entry name" value="RIBOSOMAL RNA SMALL SUBUNIT METHYLTRANSFERASE E"/>
    <property type="match status" value="1"/>
</dbReference>
<dbReference type="Pfam" id="PF04452">
    <property type="entry name" value="Methyltrans_RNA"/>
    <property type="match status" value="1"/>
</dbReference>
<comment type="similarity">
    <text evidence="2">Belongs to the RNA methyltransferase RsmE family.</text>
</comment>
<gene>
    <name evidence="13" type="ORF">METZ01_LOCUS54506</name>
</gene>
<evidence type="ECO:0000256" key="1">
    <source>
        <dbReference type="ARBA" id="ARBA00004496"/>
    </source>
</evidence>
<dbReference type="GO" id="GO:0070475">
    <property type="term" value="P:rRNA base methylation"/>
    <property type="evidence" value="ECO:0007669"/>
    <property type="project" value="TreeGrafter"/>
</dbReference>
<dbReference type="EC" id="2.1.1.193" evidence="3"/>
<dbReference type="NCBIfam" id="TIGR00046">
    <property type="entry name" value="RsmE family RNA methyltransferase"/>
    <property type="match status" value="1"/>
</dbReference>
<dbReference type="SUPFAM" id="SSF75217">
    <property type="entry name" value="alpha/beta knot"/>
    <property type="match status" value="1"/>
</dbReference>
<organism evidence="13">
    <name type="scientific">marine metagenome</name>
    <dbReference type="NCBI Taxonomy" id="408172"/>
    <lineage>
        <taxon>unclassified sequences</taxon>
        <taxon>metagenomes</taxon>
        <taxon>ecological metagenomes</taxon>
    </lineage>
</organism>
<proteinExistence type="inferred from homology"/>
<dbReference type="InterPro" id="IPR029026">
    <property type="entry name" value="tRNA_m1G_MTases_N"/>
</dbReference>
<dbReference type="SUPFAM" id="SSF88697">
    <property type="entry name" value="PUA domain-like"/>
    <property type="match status" value="1"/>
</dbReference>
<evidence type="ECO:0000256" key="2">
    <source>
        <dbReference type="ARBA" id="ARBA00005528"/>
    </source>
</evidence>
<comment type="catalytic activity">
    <reaction evidence="10">
        <text>uridine(1498) in 16S rRNA + S-adenosyl-L-methionine = N(3)-methyluridine(1498) in 16S rRNA + S-adenosyl-L-homocysteine + H(+)</text>
        <dbReference type="Rhea" id="RHEA:42920"/>
        <dbReference type="Rhea" id="RHEA-COMP:10283"/>
        <dbReference type="Rhea" id="RHEA-COMP:10284"/>
        <dbReference type="ChEBI" id="CHEBI:15378"/>
        <dbReference type="ChEBI" id="CHEBI:57856"/>
        <dbReference type="ChEBI" id="CHEBI:59789"/>
        <dbReference type="ChEBI" id="CHEBI:65315"/>
        <dbReference type="ChEBI" id="CHEBI:74502"/>
        <dbReference type="EC" id="2.1.1.193"/>
    </reaction>
</comment>
<evidence type="ECO:0000256" key="3">
    <source>
        <dbReference type="ARBA" id="ARBA00012328"/>
    </source>
</evidence>
<sequence length="241" mass="26083">MPARFFAPDLIGLDQPVALPPDEAAHLVRVLRLCSGEIVAVFDGRGAEYLARVETAEPRRVVVRPFESVNPPPEPKVALTVAQGLLKGRKFDAVVRDLTMVGAVAVQPLVTDHSEARERDPERWMRVAVASAKQCRRAVVPLVRFPVSFRQLVDKDDAPLRLLLVEPEVAESSDSLGRLRNGPTPSAATLAVGPEGGWSTEEVTRACAAGFVPVTIGRRTLRADAVVVCAVSVLLFLWGDL</sequence>
<dbReference type="InterPro" id="IPR029028">
    <property type="entry name" value="Alpha/beta_knot_MTases"/>
</dbReference>
<dbReference type="AlphaFoldDB" id="A0A381SC35"/>
<comment type="subcellular location">
    <subcellularLocation>
        <location evidence="1">Cytoplasm</location>
    </subcellularLocation>
</comment>
<keyword evidence="8" id="KW-0949">S-adenosyl-L-methionine</keyword>
<keyword evidence="6" id="KW-0489">Methyltransferase</keyword>
<comment type="function">
    <text evidence="9">Specifically methylates the N3 position of the uracil ring of uridine 1498 (m3U1498) in 16S rRNA. Acts on the fully assembled 30S ribosomal subunit.</text>
</comment>
<feature type="domain" description="Ribosomal RNA small subunit methyltransferase E methyltransferase" evidence="11">
    <location>
        <begin position="74"/>
        <end position="234"/>
    </location>
</feature>
<evidence type="ECO:0000256" key="6">
    <source>
        <dbReference type="ARBA" id="ARBA00022603"/>
    </source>
</evidence>
<evidence type="ECO:0000256" key="9">
    <source>
        <dbReference type="ARBA" id="ARBA00025699"/>
    </source>
</evidence>
<protein>
    <recommendedName>
        <fullName evidence="3">16S rRNA (uracil(1498)-N(3))-methyltransferase</fullName>
        <ecNumber evidence="3">2.1.1.193</ecNumber>
    </recommendedName>
</protein>
<dbReference type="CDD" id="cd18084">
    <property type="entry name" value="RsmE-like"/>
    <property type="match status" value="1"/>
</dbReference>
<reference evidence="13" key="1">
    <citation type="submission" date="2018-05" db="EMBL/GenBank/DDBJ databases">
        <authorList>
            <person name="Lanie J.A."/>
            <person name="Ng W.-L."/>
            <person name="Kazmierczak K.M."/>
            <person name="Andrzejewski T.M."/>
            <person name="Davidsen T.M."/>
            <person name="Wayne K.J."/>
            <person name="Tettelin H."/>
            <person name="Glass J.I."/>
            <person name="Rusch D."/>
            <person name="Podicherti R."/>
            <person name="Tsui H.-C.T."/>
            <person name="Winkler M.E."/>
        </authorList>
    </citation>
    <scope>NUCLEOTIDE SEQUENCE</scope>
</reference>
<keyword evidence="5" id="KW-0698">rRNA processing</keyword>
<dbReference type="Gene3D" id="3.40.1280.10">
    <property type="match status" value="1"/>
</dbReference>
<feature type="domain" description="Ribosomal RNA small subunit methyltransferase E PUA-like" evidence="12">
    <location>
        <begin position="19"/>
        <end position="65"/>
    </location>
</feature>
<dbReference type="InterPro" id="IPR046887">
    <property type="entry name" value="RsmE_PUA-like"/>
</dbReference>
<dbReference type="EMBL" id="UINC01002926">
    <property type="protein sequence ID" value="SVA01652.1"/>
    <property type="molecule type" value="Genomic_DNA"/>
</dbReference>
<evidence type="ECO:0000259" key="11">
    <source>
        <dbReference type="Pfam" id="PF04452"/>
    </source>
</evidence>
<dbReference type="InterPro" id="IPR046886">
    <property type="entry name" value="RsmE_MTase_dom"/>
</dbReference>
<evidence type="ECO:0000256" key="7">
    <source>
        <dbReference type="ARBA" id="ARBA00022679"/>
    </source>
</evidence>
<dbReference type="InterPro" id="IPR006700">
    <property type="entry name" value="RsmE"/>
</dbReference>
<dbReference type="PIRSF" id="PIRSF015601">
    <property type="entry name" value="MTase_slr0722"/>
    <property type="match status" value="1"/>
</dbReference>
<evidence type="ECO:0000256" key="10">
    <source>
        <dbReference type="ARBA" id="ARBA00047944"/>
    </source>
</evidence>
<accession>A0A381SC35</accession>
<dbReference type="Pfam" id="PF20260">
    <property type="entry name" value="PUA_4"/>
    <property type="match status" value="1"/>
</dbReference>
<dbReference type="GO" id="GO:0005737">
    <property type="term" value="C:cytoplasm"/>
    <property type="evidence" value="ECO:0007669"/>
    <property type="project" value="UniProtKB-SubCell"/>
</dbReference>
<evidence type="ECO:0000256" key="8">
    <source>
        <dbReference type="ARBA" id="ARBA00022691"/>
    </source>
</evidence>